<dbReference type="PANTHER" id="PTHR47359">
    <property type="entry name" value="PEPTIDOGLYCAN DL-ENDOPEPTIDASE CWLO"/>
    <property type="match status" value="1"/>
</dbReference>
<evidence type="ECO:0000256" key="1">
    <source>
        <dbReference type="ARBA" id="ARBA00007074"/>
    </source>
</evidence>
<dbReference type="SUPFAM" id="SSF54001">
    <property type="entry name" value="Cysteine proteinases"/>
    <property type="match status" value="1"/>
</dbReference>
<dbReference type="Gene3D" id="3.90.1720.10">
    <property type="entry name" value="endopeptidase domain like (from Nostoc punctiforme)"/>
    <property type="match status" value="1"/>
</dbReference>
<evidence type="ECO:0000256" key="3">
    <source>
        <dbReference type="ARBA" id="ARBA00022801"/>
    </source>
</evidence>
<name>A0A9X2YAF9_9MYCO</name>
<reference evidence="7" key="1">
    <citation type="submission" date="2020-07" db="EMBL/GenBank/DDBJ databases">
        <authorList>
            <person name="Pettersson B.M.F."/>
            <person name="Behra P.R.K."/>
            <person name="Ramesh M."/>
            <person name="Das S."/>
            <person name="Dasgupta S."/>
            <person name="Kirsebom L.A."/>
        </authorList>
    </citation>
    <scope>NUCLEOTIDE SEQUENCE</scope>
    <source>
        <strain evidence="7">DSM 44615</strain>
    </source>
</reference>
<dbReference type="InterPro" id="IPR000064">
    <property type="entry name" value="NLP_P60_dom"/>
</dbReference>
<keyword evidence="5" id="KW-0732">Signal</keyword>
<dbReference type="RefSeq" id="WP_264013167.1">
    <property type="nucleotide sequence ID" value="NZ_JACKSJ010000105.1"/>
</dbReference>
<feature type="domain" description="NlpC/P60" evidence="6">
    <location>
        <begin position="33"/>
        <end position="174"/>
    </location>
</feature>
<dbReference type="Pfam" id="PF00877">
    <property type="entry name" value="NLPC_P60"/>
    <property type="match status" value="1"/>
</dbReference>
<protein>
    <submittedName>
        <fullName evidence="7">NlpC/P60 family peptidoglycan-binding protein RipD</fullName>
    </submittedName>
</protein>
<keyword evidence="4" id="KW-0788">Thiol protease</keyword>
<dbReference type="GO" id="GO:0006508">
    <property type="term" value="P:proteolysis"/>
    <property type="evidence" value="ECO:0007669"/>
    <property type="project" value="UniProtKB-KW"/>
</dbReference>
<keyword evidence="3" id="KW-0378">Hydrolase</keyword>
<evidence type="ECO:0000256" key="2">
    <source>
        <dbReference type="ARBA" id="ARBA00022670"/>
    </source>
</evidence>
<feature type="signal peptide" evidence="5">
    <location>
        <begin position="1"/>
        <end position="23"/>
    </location>
</feature>
<dbReference type="PANTHER" id="PTHR47359:SF3">
    <property type="entry name" value="NLP_P60 DOMAIN-CONTAINING PROTEIN-RELATED"/>
    <property type="match status" value="1"/>
</dbReference>
<dbReference type="AlphaFoldDB" id="A0A9X2YAF9"/>
<evidence type="ECO:0000259" key="6">
    <source>
        <dbReference type="PROSITE" id="PS51935"/>
    </source>
</evidence>
<reference evidence="7" key="2">
    <citation type="journal article" date="2022" name="BMC Genomics">
        <title>Comparative genome analysis of mycobacteria focusing on tRNA and non-coding RNA.</title>
        <authorList>
            <person name="Behra P.R.K."/>
            <person name="Pettersson B.M.F."/>
            <person name="Ramesh M."/>
            <person name="Das S."/>
            <person name="Dasgupta S."/>
            <person name="Kirsebom L.A."/>
        </authorList>
    </citation>
    <scope>NUCLEOTIDE SEQUENCE</scope>
    <source>
        <strain evidence="7">DSM 44615</strain>
    </source>
</reference>
<dbReference type="EMBL" id="JACKSJ010000105">
    <property type="protein sequence ID" value="MCV7170978.1"/>
    <property type="molecule type" value="Genomic_DNA"/>
</dbReference>
<organism evidence="7 8">
    <name type="scientific">[Mycobacterium] manitobense</name>
    <dbReference type="NCBI Taxonomy" id="190147"/>
    <lineage>
        <taxon>Bacteria</taxon>
        <taxon>Bacillati</taxon>
        <taxon>Actinomycetota</taxon>
        <taxon>Actinomycetes</taxon>
        <taxon>Mycobacteriales</taxon>
        <taxon>Mycobacteriaceae</taxon>
        <taxon>Mycolicibacterium</taxon>
    </lineage>
</organism>
<feature type="chain" id="PRO_5040722564" evidence="5">
    <location>
        <begin position="24"/>
        <end position="174"/>
    </location>
</feature>
<dbReference type="InterPro" id="IPR038765">
    <property type="entry name" value="Papain-like_cys_pep_sf"/>
</dbReference>
<evidence type="ECO:0000256" key="5">
    <source>
        <dbReference type="SAM" id="SignalP"/>
    </source>
</evidence>
<dbReference type="Proteomes" id="UP001140293">
    <property type="component" value="Unassembled WGS sequence"/>
</dbReference>
<dbReference type="GO" id="GO:0008234">
    <property type="term" value="F:cysteine-type peptidase activity"/>
    <property type="evidence" value="ECO:0007669"/>
    <property type="project" value="UniProtKB-KW"/>
</dbReference>
<dbReference type="NCBIfam" id="NF033743">
    <property type="entry name" value="NlpC_inact_RipD"/>
    <property type="match status" value="1"/>
</dbReference>
<dbReference type="PROSITE" id="PS51935">
    <property type="entry name" value="NLPC_P60"/>
    <property type="match status" value="1"/>
</dbReference>
<dbReference type="InterPro" id="IPR051794">
    <property type="entry name" value="PG_Endopeptidase_C40"/>
</dbReference>
<comment type="similarity">
    <text evidence="1">Belongs to the peptidase C40 family.</text>
</comment>
<sequence length="174" mass="17980">MRRIYAVVIGVAMLLVTAGHASADPYTRSTAHQQAIDYVIARALAQRGVPFVYGGGDATGPTSKAARKDADPAVLAFDPTATVAGFDASGLMLYAFAGVGVKIPRSSGDQFLAAAKVAPAQALPGDLLFYGPNGTQSVAMYLGNGQMLEATDPAVAVTPVRTANMMPYLGRFIA</sequence>
<evidence type="ECO:0000313" key="8">
    <source>
        <dbReference type="Proteomes" id="UP001140293"/>
    </source>
</evidence>
<gene>
    <name evidence="7" type="primary">ripD</name>
    <name evidence="7" type="ORF">H7I41_13755</name>
</gene>
<evidence type="ECO:0000256" key="4">
    <source>
        <dbReference type="ARBA" id="ARBA00022807"/>
    </source>
</evidence>
<keyword evidence="8" id="KW-1185">Reference proteome</keyword>
<comment type="caution">
    <text evidence="7">The sequence shown here is derived from an EMBL/GenBank/DDBJ whole genome shotgun (WGS) entry which is preliminary data.</text>
</comment>
<accession>A0A9X2YAF9</accession>
<proteinExistence type="inferred from homology"/>
<evidence type="ECO:0000313" key="7">
    <source>
        <dbReference type="EMBL" id="MCV7170978.1"/>
    </source>
</evidence>
<keyword evidence="2" id="KW-0645">Protease</keyword>